<gene>
    <name evidence="1" type="ORF">LITE_LOCUS24</name>
</gene>
<evidence type="ECO:0000313" key="1">
    <source>
        <dbReference type="EMBL" id="CAI0374044.1"/>
    </source>
</evidence>
<dbReference type="PANTHER" id="PTHR34570:SF12">
    <property type="entry name" value="EXPRESSED PROTEIN"/>
    <property type="match status" value="1"/>
</dbReference>
<dbReference type="Proteomes" id="UP001154282">
    <property type="component" value="Unassembled WGS sequence"/>
</dbReference>
<comment type="caution">
    <text evidence="1">The sequence shown here is derived from an EMBL/GenBank/DDBJ whole genome shotgun (WGS) entry which is preliminary data.</text>
</comment>
<protein>
    <submittedName>
        <fullName evidence="1">Uncharacterized protein</fullName>
    </submittedName>
</protein>
<sequence>MDRQQRYEPTATIMHSSSIALLQERFRQLERAREMRQQRELFRFFAEAEQQVKPVATATVVYEPPNNFSHPELLFPSKQQLLISSQKPMKGQCHFDLQVREIPDLANLRSANLLMMQTQYNYFDESEVDTSLHL</sequence>
<accession>A0AAV0GMY2</accession>
<dbReference type="EMBL" id="CAMGYJ010000002">
    <property type="protein sequence ID" value="CAI0374044.1"/>
    <property type="molecule type" value="Genomic_DNA"/>
</dbReference>
<keyword evidence="2" id="KW-1185">Reference proteome</keyword>
<dbReference type="AlphaFoldDB" id="A0AAV0GMY2"/>
<proteinExistence type="predicted"/>
<organism evidence="1 2">
    <name type="scientific">Linum tenue</name>
    <dbReference type="NCBI Taxonomy" id="586396"/>
    <lineage>
        <taxon>Eukaryota</taxon>
        <taxon>Viridiplantae</taxon>
        <taxon>Streptophyta</taxon>
        <taxon>Embryophyta</taxon>
        <taxon>Tracheophyta</taxon>
        <taxon>Spermatophyta</taxon>
        <taxon>Magnoliopsida</taxon>
        <taxon>eudicotyledons</taxon>
        <taxon>Gunneridae</taxon>
        <taxon>Pentapetalae</taxon>
        <taxon>rosids</taxon>
        <taxon>fabids</taxon>
        <taxon>Malpighiales</taxon>
        <taxon>Linaceae</taxon>
        <taxon>Linum</taxon>
    </lineage>
</organism>
<name>A0AAV0GMY2_9ROSI</name>
<reference evidence="1" key="1">
    <citation type="submission" date="2022-08" db="EMBL/GenBank/DDBJ databases">
        <authorList>
            <person name="Gutierrez-Valencia J."/>
        </authorList>
    </citation>
    <scope>NUCLEOTIDE SEQUENCE</scope>
</reference>
<evidence type="ECO:0000313" key="2">
    <source>
        <dbReference type="Proteomes" id="UP001154282"/>
    </source>
</evidence>
<dbReference type="PANTHER" id="PTHR34570">
    <property type="entry name" value="OS03G0593100 PROTEIN"/>
    <property type="match status" value="1"/>
</dbReference>